<evidence type="ECO:0000256" key="1">
    <source>
        <dbReference type="ARBA" id="ARBA00004651"/>
    </source>
</evidence>
<dbReference type="PANTHER" id="PTHR30489">
    <property type="entry name" value="LIPOPROTEIN-RELEASING SYSTEM TRANSMEMBRANE PROTEIN LOLE"/>
    <property type="match status" value="1"/>
</dbReference>
<comment type="subcellular location">
    <subcellularLocation>
        <location evidence="1">Cell membrane</location>
        <topology evidence="1">Multi-pass membrane protein</topology>
    </subcellularLocation>
</comment>
<evidence type="ECO:0000259" key="9">
    <source>
        <dbReference type="Pfam" id="PF12704"/>
    </source>
</evidence>
<keyword evidence="3" id="KW-1003">Cell membrane</keyword>
<keyword evidence="5 7" id="KW-1133">Transmembrane helix</keyword>
<organism evidence="10 11">
    <name type="scientific">Stigmatella ashevillensis</name>
    <dbReference type="NCBI Taxonomy" id="2995309"/>
    <lineage>
        <taxon>Bacteria</taxon>
        <taxon>Pseudomonadati</taxon>
        <taxon>Myxococcota</taxon>
        <taxon>Myxococcia</taxon>
        <taxon>Myxococcales</taxon>
        <taxon>Cystobacterineae</taxon>
        <taxon>Archangiaceae</taxon>
        <taxon>Stigmatella</taxon>
    </lineage>
</organism>
<dbReference type="Pfam" id="PF02687">
    <property type="entry name" value="FtsX"/>
    <property type="match status" value="1"/>
</dbReference>
<name>A0ABT5D4G2_9BACT</name>
<reference evidence="10 11" key="1">
    <citation type="submission" date="2022-11" db="EMBL/GenBank/DDBJ databases">
        <title>Minimal conservation of predation-associated metabolite biosynthetic gene clusters underscores biosynthetic potential of Myxococcota including descriptions for ten novel species: Archangium lansinium sp. nov., Myxococcus landrumus sp. nov., Nannocystis bai.</title>
        <authorList>
            <person name="Ahearne A."/>
            <person name="Stevens C."/>
            <person name="Dowd S."/>
        </authorList>
    </citation>
    <scope>NUCLEOTIDE SEQUENCE [LARGE SCALE GENOMIC DNA]</scope>
    <source>
        <strain evidence="10 11">NCWAL01</strain>
    </source>
</reference>
<keyword evidence="6 7" id="KW-0472">Membrane</keyword>
<evidence type="ECO:0000256" key="5">
    <source>
        <dbReference type="ARBA" id="ARBA00022989"/>
    </source>
</evidence>
<dbReference type="RefSeq" id="WP_272136516.1">
    <property type="nucleotide sequence ID" value="NZ_JAQNDM010000002.1"/>
</dbReference>
<dbReference type="InterPro" id="IPR025857">
    <property type="entry name" value="MacB_PCD"/>
</dbReference>
<evidence type="ECO:0000256" key="7">
    <source>
        <dbReference type="SAM" id="Phobius"/>
    </source>
</evidence>
<evidence type="ECO:0000256" key="4">
    <source>
        <dbReference type="ARBA" id="ARBA00022692"/>
    </source>
</evidence>
<evidence type="ECO:0000256" key="6">
    <source>
        <dbReference type="ARBA" id="ARBA00023136"/>
    </source>
</evidence>
<dbReference type="Pfam" id="PF12704">
    <property type="entry name" value="MacB_PCD"/>
    <property type="match status" value="1"/>
</dbReference>
<dbReference type="PANTHER" id="PTHR30489:SF0">
    <property type="entry name" value="LIPOPROTEIN-RELEASING SYSTEM TRANSMEMBRANE PROTEIN LOLE"/>
    <property type="match status" value="1"/>
</dbReference>
<evidence type="ECO:0000256" key="3">
    <source>
        <dbReference type="ARBA" id="ARBA00022475"/>
    </source>
</evidence>
<dbReference type="InterPro" id="IPR003838">
    <property type="entry name" value="ABC3_permease_C"/>
</dbReference>
<accession>A0ABT5D4G2</accession>
<dbReference type="Proteomes" id="UP001221838">
    <property type="component" value="Unassembled WGS sequence"/>
</dbReference>
<proteinExistence type="inferred from homology"/>
<evidence type="ECO:0000313" key="10">
    <source>
        <dbReference type="EMBL" id="MDC0708559.1"/>
    </source>
</evidence>
<evidence type="ECO:0000256" key="2">
    <source>
        <dbReference type="ARBA" id="ARBA00005236"/>
    </source>
</evidence>
<comment type="caution">
    <text evidence="10">The sequence shown here is derived from an EMBL/GenBank/DDBJ whole genome shotgun (WGS) entry which is preliminary data.</text>
</comment>
<keyword evidence="4 7" id="KW-0812">Transmembrane</keyword>
<evidence type="ECO:0000313" key="11">
    <source>
        <dbReference type="Proteomes" id="UP001221838"/>
    </source>
</evidence>
<gene>
    <name evidence="10" type="ORF">POL68_08765</name>
</gene>
<feature type="transmembrane region" description="Helical" evidence="7">
    <location>
        <begin position="372"/>
        <end position="392"/>
    </location>
</feature>
<sequence length="405" mass="43922">MFLLRIALKNTFRKMRRSLLTAVSIFVGVFMMVLGLSFIDGLDSSVIRGQIRSDTGHFRIMAKGYLEAEEENEIGPLVEEWEKQKASWGDSMEAQLHPRLSFPAELSNGRDGLQARGVGIEPESYLAAFELPVIRSAPVKPEQNPVWVGSGLAEPLGLEPGSTATLLARTRFGTYTAEEFVVAGIIRSSNAAVDSTTFFIPLKKAQELLDSAHSVSEVVGFVPRDALALEVQSRHASTLQAQGLFMQTWQERAAPVLSVNQVRRKSLNALVFLIMLVAATSIANTMVMSAFERIREIGTYRALGLQTERMAAMLMVEAGVIGVLGALMGALLGSAAIYSMRSGIDMSSMASSGNITVSMSTMLYVDLSPARVVSSFMTGLIVAALAALYPAIKFSRLSPMEAMKR</sequence>
<feature type="transmembrane region" description="Helical" evidence="7">
    <location>
        <begin position="312"/>
        <end position="338"/>
    </location>
</feature>
<feature type="domain" description="MacB-like periplasmic core" evidence="9">
    <location>
        <begin position="18"/>
        <end position="216"/>
    </location>
</feature>
<feature type="domain" description="ABC3 transporter permease C-terminal" evidence="8">
    <location>
        <begin position="269"/>
        <end position="399"/>
    </location>
</feature>
<comment type="similarity">
    <text evidence="2">Belongs to the ABC-4 integral membrane protein family. LolC/E subfamily.</text>
</comment>
<dbReference type="InterPro" id="IPR051447">
    <property type="entry name" value="Lipoprotein-release_system"/>
</dbReference>
<keyword evidence="11" id="KW-1185">Reference proteome</keyword>
<protein>
    <submittedName>
        <fullName evidence="10">FtsX-like permease family protein</fullName>
    </submittedName>
</protein>
<dbReference type="EMBL" id="JAQNDM010000002">
    <property type="protein sequence ID" value="MDC0708559.1"/>
    <property type="molecule type" value="Genomic_DNA"/>
</dbReference>
<evidence type="ECO:0000259" key="8">
    <source>
        <dbReference type="Pfam" id="PF02687"/>
    </source>
</evidence>
<feature type="transmembrane region" description="Helical" evidence="7">
    <location>
        <begin position="269"/>
        <end position="291"/>
    </location>
</feature>